<organism evidence="1 2">
    <name type="scientific">Caldithrix abyssi DSM 13497</name>
    <dbReference type="NCBI Taxonomy" id="880073"/>
    <lineage>
        <taxon>Bacteria</taxon>
        <taxon>Pseudomonadati</taxon>
        <taxon>Calditrichota</taxon>
        <taxon>Calditrichia</taxon>
        <taxon>Calditrichales</taxon>
        <taxon>Calditrichaceae</taxon>
        <taxon>Caldithrix</taxon>
    </lineage>
</organism>
<dbReference type="AlphaFoldDB" id="A0A1J1C7D3"/>
<name>A0A1J1C7D3_CALAY</name>
<dbReference type="Proteomes" id="UP000183868">
    <property type="component" value="Chromosome"/>
</dbReference>
<evidence type="ECO:0000313" key="2">
    <source>
        <dbReference type="Proteomes" id="UP000183868"/>
    </source>
</evidence>
<sequence length="45" mass="5340">MTIQPANQPLNVRKKIGLEKIVIRFTFNTLCEIEKNSRREENGYF</sequence>
<protein>
    <submittedName>
        <fullName evidence="1">Uncharacterized protein</fullName>
    </submittedName>
</protein>
<proteinExistence type="predicted"/>
<dbReference type="EMBL" id="CP018099">
    <property type="protein sequence ID" value="APF18308.1"/>
    <property type="molecule type" value="Genomic_DNA"/>
</dbReference>
<gene>
    <name evidence="1" type="ORF">Cabys_1559</name>
</gene>
<evidence type="ECO:0000313" key="1">
    <source>
        <dbReference type="EMBL" id="APF18308.1"/>
    </source>
</evidence>
<reference evidence="1 2" key="1">
    <citation type="submission" date="2016-11" db="EMBL/GenBank/DDBJ databases">
        <title>Genomic analysis of Caldithrix abyssi and proposal of a novel bacterial phylum Caldithrichaeota.</title>
        <authorList>
            <person name="Kublanov I."/>
            <person name="Sigalova O."/>
            <person name="Gavrilov S."/>
            <person name="Lebedinsky A."/>
            <person name="Ivanova N."/>
            <person name="Daum C."/>
            <person name="Reddy T."/>
            <person name="Klenk H.P."/>
            <person name="Goker M."/>
            <person name="Reva O."/>
            <person name="Miroshnichenko M."/>
            <person name="Kyprides N."/>
            <person name="Woyke T."/>
            <person name="Gelfand M."/>
        </authorList>
    </citation>
    <scope>NUCLEOTIDE SEQUENCE [LARGE SCALE GENOMIC DNA]</scope>
    <source>
        <strain evidence="1 2">LF13</strain>
    </source>
</reference>
<dbReference type="KEGG" id="caby:Cabys_1559"/>
<accession>A0A1J1C7D3</accession>